<dbReference type="Pfam" id="PF16640">
    <property type="entry name" value="Big_3_5"/>
    <property type="match status" value="1"/>
</dbReference>
<name>A0ABU2BR06_9ACTN</name>
<proteinExistence type="predicted"/>
<feature type="domain" description="Bacterial Ig-like" evidence="2">
    <location>
        <begin position="243"/>
        <end position="330"/>
    </location>
</feature>
<evidence type="ECO:0000313" key="5">
    <source>
        <dbReference type="Proteomes" id="UP001183648"/>
    </source>
</evidence>
<evidence type="ECO:0000256" key="1">
    <source>
        <dbReference type="SAM" id="SignalP"/>
    </source>
</evidence>
<dbReference type="InterPro" id="IPR013783">
    <property type="entry name" value="Ig-like_fold"/>
</dbReference>
<dbReference type="Proteomes" id="UP001183648">
    <property type="component" value="Unassembled WGS sequence"/>
</dbReference>
<evidence type="ECO:0000313" key="4">
    <source>
        <dbReference type="EMBL" id="MDR7361038.1"/>
    </source>
</evidence>
<dbReference type="EMBL" id="JAVDYG010000001">
    <property type="protein sequence ID" value="MDR7361038.1"/>
    <property type="molecule type" value="Genomic_DNA"/>
</dbReference>
<evidence type="ECO:0008006" key="6">
    <source>
        <dbReference type="Google" id="ProtNLM"/>
    </source>
</evidence>
<dbReference type="Pfam" id="PF22058">
    <property type="entry name" value="X25_BaPul_like"/>
    <property type="match status" value="2"/>
</dbReference>
<dbReference type="RefSeq" id="WP_310298408.1">
    <property type="nucleotide sequence ID" value="NZ_BAAAPS010000002.1"/>
</dbReference>
<keyword evidence="1" id="KW-0732">Signal</keyword>
<comment type="caution">
    <text evidence="4">The sequence shown here is derived from an EMBL/GenBank/DDBJ whole genome shotgun (WGS) entry which is preliminary data.</text>
</comment>
<evidence type="ECO:0000259" key="2">
    <source>
        <dbReference type="Pfam" id="PF16640"/>
    </source>
</evidence>
<feature type="signal peptide" evidence="1">
    <location>
        <begin position="1"/>
        <end position="29"/>
    </location>
</feature>
<feature type="domain" description="Amylopullulanase X25" evidence="3">
    <location>
        <begin position="33"/>
        <end position="126"/>
    </location>
</feature>
<feature type="domain" description="Amylopullulanase X25" evidence="3">
    <location>
        <begin position="135"/>
        <end position="227"/>
    </location>
</feature>
<gene>
    <name evidence="4" type="ORF">J2S63_000591</name>
</gene>
<protein>
    <recommendedName>
        <fullName evidence="6">Ig-like domain repeat protein</fullName>
    </recommendedName>
</protein>
<dbReference type="InterPro" id="IPR054409">
    <property type="entry name" value="X25_BaPul-like"/>
</dbReference>
<organism evidence="4 5">
    <name type="scientific">Nocardioides marmoribigeumensis</name>
    <dbReference type="NCBI Taxonomy" id="433649"/>
    <lineage>
        <taxon>Bacteria</taxon>
        <taxon>Bacillati</taxon>
        <taxon>Actinomycetota</taxon>
        <taxon>Actinomycetes</taxon>
        <taxon>Propionibacteriales</taxon>
        <taxon>Nocardioidaceae</taxon>
        <taxon>Nocardioides</taxon>
    </lineage>
</organism>
<dbReference type="Gene3D" id="2.60.40.10">
    <property type="entry name" value="Immunoglobulins"/>
    <property type="match status" value="3"/>
</dbReference>
<reference evidence="4 5" key="1">
    <citation type="submission" date="2023-07" db="EMBL/GenBank/DDBJ databases">
        <title>Sequencing the genomes of 1000 actinobacteria strains.</title>
        <authorList>
            <person name="Klenk H.-P."/>
        </authorList>
    </citation>
    <scope>NUCLEOTIDE SEQUENCE [LARGE SCALE GENOMIC DNA]</scope>
    <source>
        <strain evidence="4 5">DSM 19426</strain>
    </source>
</reference>
<feature type="chain" id="PRO_5046667449" description="Ig-like domain repeat protein" evidence="1">
    <location>
        <begin position="30"/>
        <end position="435"/>
    </location>
</feature>
<sequence length="435" mass="44323">MRSRLHAALLATVVSLGTLLLPSAPAAQAQPTTVSVPGSFGSEVGCAGDWDPGCSQVQLVRGTDDDVWSTVLWLPEGSYEYKAALNGTWDVNYGLHAVQGGDVIPLTVPPGGASVKLYYDDTTHWVTDSTGTTVVTAAGSFQSELGCPGDWAPDCLRSWLEDPDGDGTSTFTTTALPAGDYEVKAALGETWDVNYGAGGAPNGSNILFHVPTTGSAVTFSFDGATHVLTVTTQPTQQATSVTVTSSANPSLVGQQVTYTATVSPEPGGGTVDFTDGGTSIDGCGAVAVGTTGTATCETTYSAVGTRTIAATYSGDDASASSASGPLSQQVGYGTRLRYDASKSNRAGSTVPVKVQLVDATGTNVSAPGTTLTVTGFSPSPAPGTAPSGTFTSMTSAQGAYYQLNVRTTRYPKARYQLSFTATGDPTVHTATVVVG</sequence>
<dbReference type="CDD" id="cd12962">
    <property type="entry name" value="X25_BaPul_like"/>
    <property type="match status" value="2"/>
</dbReference>
<keyword evidence="5" id="KW-1185">Reference proteome</keyword>
<accession>A0ABU2BR06</accession>
<evidence type="ECO:0000259" key="3">
    <source>
        <dbReference type="Pfam" id="PF22058"/>
    </source>
</evidence>
<dbReference type="InterPro" id="IPR032109">
    <property type="entry name" value="Big_3_5"/>
</dbReference>